<dbReference type="EMBL" id="CAJOBA010003925">
    <property type="protein sequence ID" value="CAF3697499.1"/>
    <property type="molecule type" value="Genomic_DNA"/>
</dbReference>
<dbReference type="EMBL" id="CAJOBC010006052">
    <property type="protein sequence ID" value="CAF3885211.1"/>
    <property type="molecule type" value="Genomic_DNA"/>
</dbReference>
<dbReference type="InterPro" id="IPR011009">
    <property type="entry name" value="Kinase-like_dom_sf"/>
</dbReference>
<dbReference type="CDD" id="cd14080">
    <property type="entry name" value="STKc_TSSK-like"/>
    <property type="match status" value="1"/>
</dbReference>
<dbReference type="EMBL" id="CAJNOQ010006052">
    <property type="protein sequence ID" value="CAF1121693.1"/>
    <property type="molecule type" value="Genomic_DNA"/>
</dbReference>
<dbReference type="FunFam" id="3.30.200.20:FF:000042">
    <property type="entry name" value="Aurora kinase A"/>
    <property type="match status" value="1"/>
</dbReference>
<feature type="domain" description="Protein kinase" evidence="16">
    <location>
        <begin position="33"/>
        <end position="287"/>
    </location>
</feature>
<evidence type="ECO:0000313" key="20">
    <source>
        <dbReference type="EMBL" id="CAF3885211.1"/>
    </source>
</evidence>
<dbReference type="SUPFAM" id="SSF56112">
    <property type="entry name" value="Protein kinase-like (PK-like)"/>
    <property type="match status" value="1"/>
</dbReference>
<dbReference type="GO" id="GO:0005524">
    <property type="term" value="F:ATP binding"/>
    <property type="evidence" value="ECO:0007669"/>
    <property type="project" value="UniProtKB-UniRule"/>
</dbReference>
<dbReference type="Gene3D" id="1.10.510.10">
    <property type="entry name" value="Transferase(Phosphotransferase) domain 1"/>
    <property type="match status" value="1"/>
</dbReference>
<dbReference type="InterPro" id="IPR017441">
    <property type="entry name" value="Protein_kinase_ATP_BS"/>
</dbReference>
<dbReference type="GO" id="GO:0050321">
    <property type="term" value="F:tau-protein kinase activity"/>
    <property type="evidence" value="ECO:0007669"/>
    <property type="project" value="TreeGrafter"/>
</dbReference>
<keyword evidence="11" id="KW-0460">Magnesium</keyword>
<proteinExistence type="inferred from homology"/>
<dbReference type="PROSITE" id="PS00108">
    <property type="entry name" value="PROTEIN_KINASE_ST"/>
    <property type="match status" value="1"/>
</dbReference>
<evidence type="ECO:0000313" key="21">
    <source>
        <dbReference type="Proteomes" id="UP000663829"/>
    </source>
</evidence>
<evidence type="ECO:0000256" key="3">
    <source>
        <dbReference type="ARBA" id="ARBA00022527"/>
    </source>
</evidence>
<dbReference type="Proteomes" id="UP000681722">
    <property type="component" value="Unassembled WGS sequence"/>
</dbReference>
<dbReference type="GO" id="GO:0030154">
    <property type="term" value="P:cell differentiation"/>
    <property type="evidence" value="ECO:0007669"/>
    <property type="project" value="UniProtKB-KW"/>
</dbReference>
<dbReference type="Proteomes" id="UP000682733">
    <property type="component" value="Unassembled WGS sequence"/>
</dbReference>
<evidence type="ECO:0000313" key="19">
    <source>
        <dbReference type="EMBL" id="CAF3697499.1"/>
    </source>
</evidence>
<comment type="similarity">
    <text evidence="15">Belongs to the protein kinase superfamily.</text>
</comment>
<evidence type="ECO:0000256" key="2">
    <source>
        <dbReference type="ARBA" id="ARBA00022473"/>
    </source>
</evidence>
<evidence type="ECO:0000256" key="15">
    <source>
        <dbReference type="RuleBase" id="RU000304"/>
    </source>
</evidence>
<reference evidence="18" key="1">
    <citation type="submission" date="2021-02" db="EMBL/GenBank/DDBJ databases">
        <authorList>
            <person name="Nowell W R."/>
        </authorList>
    </citation>
    <scope>NUCLEOTIDE SEQUENCE</scope>
</reference>
<evidence type="ECO:0000256" key="8">
    <source>
        <dbReference type="ARBA" id="ARBA00022777"/>
    </source>
</evidence>
<evidence type="ECO:0000256" key="1">
    <source>
        <dbReference type="ARBA" id="ARBA00001946"/>
    </source>
</evidence>
<keyword evidence="8" id="KW-0418">Kinase</keyword>
<dbReference type="PANTHER" id="PTHR24346">
    <property type="entry name" value="MAP/MICROTUBULE AFFINITY-REGULATING KINASE"/>
    <property type="match status" value="1"/>
</dbReference>
<comment type="cofactor">
    <cofactor evidence="1">
        <name>Mg(2+)</name>
        <dbReference type="ChEBI" id="CHEBI:18420"/>
    </cofactor>
</comment>
<dbReference type="InterPro" id="IPR008271">
    <property type="entry name" value="Ser/Thr_kinase_AS"/>
</dbReference>
<dbReference type="GO" id="GO:0000287">
    <property type="term" value="F:magnesium ion binding"/>
    <property type="evidence" value="ECO:0007669"/>
    <property type="project" value="UniProtKB-ARBA"/>
</dbReference>
<evidence type="ECO:0000256" key="9">
    <source>
        <dbReference type="ARBA" id="ARBA00022782"/>
    </source>
</evidence>
<dbReference type="GO" id="GO:0035556">
    <property type="term" value="P:intracellular signal transduction"/>
    <property type="evidence" value="ECO:0007669"/>
    <property type="project" value="TreeGrafter"/>
</dbReference>
<keyword evidence="7 14" id="KW-0547">Nucleotide-binding</keyword>
<keyword evidence="5" id="KW-0808">Transferase</keyword>
<sequence length="352" mass="40640">MGSFVTETSYKTQQQQQRLIVTSEEFEFQRRGFKLGSLLGEGSYAKVKTAFSERLNRKIAIKIVNRRKAPIDFQQRFLPRELSILQNLDHPHIIKLYEIFNHGHKVYMILELAGHGDLLDYIKLFGRLPEDRARKMFQQLVSAIEYLHNLKIVHRDLKCENILLDSKNDIKVSDFGFSRLMLEKDLSSTFCGSASYAAPEVLKGTPYIGPPYDCWSLGVVLYIMVYGTMPFDDSNVRKLIRDQLEKRIHFSRRKAITDECKQLILLLLEPNVKQRGTVEQIWQTDWINNIIQPISARTSITYEGELNKRMTPPKPGKLMKENSVGITYLAEYATLKRSTDIIMAGIPPYSSE</sequence>
<dbReference type="GO" id="GO:0007283">
    <property type="term" value="P:spermatogenesis"/>
    <property type="evidence" value="ECO:0007669"/>
    <property type="project" value="UniProtKB-KW"/>
</dbReference>
<dbReference type="SMART" id="SM00220">
    <property type="entry name" value="S_TKc"/>
    <property type="match status" value="1"/>
</dbReference>
<evidence type="ECO:0000256" key="13">
    <source>
        <dbReference type="ARBA" id="ARBA00022871"/>
    </source>
</evidence>
<protein>
    <recommendedName>
        <fullName evidence="16">Protein kinase domain-containing protein</fullName>
    </recommendedName>
</protein>
<dbReference type="EMBL" id="CAJNOK010003922">
    <property type="protein sequence ID" value="CAF0919846.1"/>
    <property type="molecule type" value="Genomic_DNA"/>
</dbReference>
<dbReference type="GO" id="GO:0000226">
    <property type="term" value="P:microtubule cytoskeleton organization"/>
    <property type="evidence" value="ECO:0007669"/>
    <property type="project" value="TreeGrafter"/>
</dbReference>
<keyword evidence="9" id="KW-0221">Differentiation</keyword>
<dbReference type="GO" id="GO:0005737">
    <property type="term" value="C:cytoplasm"/>
    <property type="evidence" value="ECO:0007669"/>
    <property type="project" value="TreeGrafter"/>
</dbReference>
<keyword evidence="21" id="KW-1185">Reference proteome</keyword>
<evidence type="ECO:0000256" key="14">
    <source>
        <dbReference type="PROSITE-ProRule" id="PRU10141"/>
    </source>
</evidence>
<keyword evidence="3 15" id="KW-0723">Serine/threonine-protein kinase</keyword>
<dbReference type="OrthoDB" id="541276at2759"/>
<comment type="caution">
    <text evidence="18">The sequence shown here is derived from an EMBL/GenBank/DDBJ whole genome shotgun (WGS) entry which is preliminary data.</text>
</comment>
<keyword evidence="4" id="KW-0597">Phosphoprotein</keyword>
<evidence type="ECO:0000256" key="6">
    <source>
        <dbReference type="ARBA" id="ARBA00022723"/>
    </source>
</evidence>
<dbReference type="PANTHER" id="PTHR24346:SF102">
    <property type="entry name" value="TESTIS-SPECIFIC SERINE_THREONINE-PROTEIN KINASE 1"/>
    <property type="match status" value="1"/>
</dbReference>
<evidence type="ECO:0000259" key="16">
    <source>
        <dbReference type="PROSITE" id="PS50011"/>
    </source>
</evidence>
<evidence type="ECO:0000256" key="11">
    <source>
        <dbReference type="ARBA" id="ARBA00022842"/>
    </source>
</evidence>
<dbReference type="FunFam" id="1.10.510.10:FF:000658">
    <property type="entry name" value="Protein CBG12184"/>
    <property type="match status" value="1"/>
</dbReference>
<evidence type="ECO:0000256" key="4">
    <source>
        <dbReference type="ARBA" id="ARBA00022553"/>
    </source>
</evidence>
<dbReference type="PROSITE" id="PS00107">
    <property type="entry name" value="PROTEIN_KINASE_ATP"/>
    <property type="match status" value="1"/>
</dbReference>
<dbReference type="Proteomes" id="UP000677228">
    <property type="component" value="Unassembled WGS sequence"/>
</dbReference>
<keyword evidence="6" id="KW-0479">Metal-binding</keyword>
<keyword evidence="2" id="KW-0217">Developmental protein</keyword>
<evidence type="ECO:0000256" key="7">
    <source>
        <dbReference type="ARBA" id="ARBA00022741"/>
    </source>
</evidence>
<evidence type="ECO:0000256" key="12">
    <source>
        <dbReference type="ARBA" id="ARBA00022843"/>
    </source>
</evidence>
<gene>
    <name evidence="18" type="ORF">GPM918_LOCUS19723</name>
    <name evidence="17" type="ORF">OVA965_LOCUS10562</name>
    <name evidence="20" type="ORF">SRO942_LOCUS19720</name>
    <name evidence="19" type="ORF">TMI583_LOCUS10560</name>
</gene>
<keyword evidence="13" id="KW-0744">Spermatogenesis</keyword>
<accession>A0A814QM87</accession>
<dbReference type="Pfam" id="PF00069">
    <property type="entry name" value="Pkinase"/>
    <property type="match status" value="1"/>
</dbReference>
<evidence type="ECO:0000256" key="10">
    <source>
        <dbReference type="ARBA" id="ARBA00022840"/>
    </source>
</evidence>
<evidence type="ECO:0000313" key="18">
    <source>
        <dbReference type="EMBL" id="CAF1121693.1"/>
    </source>
</evidence>
<keyword evidence="10 14" id="KW-0067">ATP-binding</keyword>
<dbReference type="AlphaFoldDB" id="A0A814QM87"/>
<dbReference type="InterPro" id="IPR000719">
    <property type="entry name" value="Prot_kinase_dom"/>
</dbReference>
<dbReference type="Proteomes" id="UP000663829">
    <property type="component" value="Unassembled WGS sequence"/>
</dbReference>
<evidence type="ECO:0000256" key="5">
    <source>
        <dbReference type="ARBA" id="ARBA00022679"/>
    </source>
</evidence>
<keyword evidence="12" id="KW-0832">Ubl conjugation</keyword>
<dbReference type="PROSITE" id="PS50011">
    <property type="entry name" value="PROTEIN_KINASE_DOM"/>
    <property type="match status" value="1"/>
</dbReference>
<evidence type="ECO:0000313" key="17">
    <source>
        <dbReference type="EMBL" id="CAF0919846.1"/>
    </source>
</evidence>
<organism evidence="18 21">
    <name type="scientific">Didymodactylos carnosus</name>
    <dbReference type="NCBI Taxonomy" id="1234261"/>
    <lineage>
        <taxon>Eukaryota</taxon>
        <taxon>Metazoa</taxon>
        <taxon>Spiralia</taxon>
        <taxon>Gnathifera</taxon>
        <taxon>Rotifera</taxon>
        <taxon>Eurotatoria</taxon>
        <taxon>Bdelloidea</taxon>
        <taxon>Philodinida</taxon>
        <taxon>Philodinidae</taxon>
        <taxon>Didymodactylos</taxon>
    </lineage>
</organism>
<feature type="binding site" evidence="14">
    <location>
        <position position="62"/>
    </location>
    <ligand>
        <name>ATP</name>
        <dbReference type="ChEBI" id="CHEBI:30616"/>
    </ligand>
</feature>
<name>A0A814QM87_9BILA</name>